<evidence type="ECO:0000256" key="1">
    <source>
        <dbReference type="ARBA" id="ARBA00004370"/>
    </source>
</evidence>
<keyword evidence="3 6" id="KW-0812">Transmembrane</keyword>
<dbReference type="Pfam" id="PF03647">
    <property type="entry name" value="Tmemb_14"/>
    <property type="match status" value="1"/>
</dbReference>
<name>A0AA39XEX7_9PEZI</name>
<evidence type="ECO:0000256" key="6">
    <source>
        <dbReference type="SAM" id="Phobius"/>
    </source>
</evidence>
<protein>
    <submittedName>
        <fullName evidence="7">Transmembrane proteins 14C-domain-containing protein</fullName>
    </submittedName>
</protein>
<evidence type="ECO:0000256" key="5">
    <source>
        <dbReference type="ARBA" id="ARBA00023136"/>
    </source>
</evidence>
<dbReference type="EMBL" id="JAULSU010000001">
    <property type="protein sequence ID" value="KAK0632142.1"/>
    <property type="molecule type" value="Genomic_DNA"/>
</dbReference>
<keyword evidence="8" id="KW-1185">Reference proteome</keyword>
<dbReference type="Proteomes" id="UP001175000">
    <property type="component" value="Unassembled WGS sequence"/>
</dbReference>
<organism evidence="7 8">
    <name type="scientific">Immersiella caudata</name>
    <dbReference type="NCBI Taxonomy" id="314043"/>
    <lineage>
        <taxon>Eukaryota</taxon>
        <taxon>Fungi</taxon>
        <taxon>Dikarya</taxon>
        <taxon>Ascomycota</taxon>
        <taxon>Pezizomycotina</taxon>
        <taxon>Sordariomycetes</taxon>
        <taxon>Sordariomycetidae</taxon>
        <taxon>Sordariales</taxon>
        <taxon>Lasiosphaeriaceae</taxon>
        <taxon>Immersiella</taxon>
    </lineage>
</organism>
<keyword evidence="4 6" id="KW-1133">Transmembrane helix</keyword>
<dbReference type="AlphaFoldDB" id="A0AA39XEX7"/>
<comment type="caution">
    <text evidence="7">The sequence shown here is derived from an EMBL/GenBank/DDBJ whole genome shotgun (WGS) entry which is preliminary data.</text>
</comment>
<comment type="subcellular location">
    <subcellularLocation>
        <location evidence="1">Membrane</location>
    </subcellularLocation>
</comment>
<comment type="similarity">
    <text evidence="2">Belongs to the TMEM14 family.</text>
</comment>
<evidence type="ECO:0000256" key="2">
    <source>
        <dbReference type="ARBA" id="ARBA00007590"/>
    </source>
</evidence>
<accession>A0AA39XEX7</accession>
<dbReference type="PANTHER" id="PTHR12668">
    <property type="entry name" value="TRANSMEMBRANE PROTEIN 14, 15"/>
    <property type="match status" value="1"/>
</dbReference>
<reference evidence="7" key="1">
    <citation type="submission" date="2023-06" db="EMBL/GenBank/DDBJ databases">
        <title>Genome-scale phylogeny and comparative genomics of the fungal order Sordariales.</title>
        <authorList>
            <consortium name="Lawrence Berkeley National Laboratory"/>
            <person name="Hensen N."/>
            <person name="Bonometti L."/>
            <person name="Westerberg I."/>
            <person name="Brannstrom I.O."/>
            <person name="Guillou S."/>
            <person name="Cros-Aarteil S."/>
            <person name="Calhoun S."/>
            <person name="Haridas S."/>
            <person name="Kuo A."/>
            <person name="Mondo S."/>
            <person name="Pangilinan J."/>
            <person name="Riley R."/>
            <person name="Labutti K."/>
            <person name="Andreopoulos B."/>
            <person name="Lipzen A."/>
            <person name="Chen C."/>
            <person name="Yanf M."/>
            <person name="Daum C."/>
            <person name="Ng V."/>
            <person name="Clum A."/>
            <person name="Steindorff A."/>
            <person name="Ohm R."/>
            <person name="Martin F."/>
            <person name="Silar P."/>
            <person name="Natvig D."/>
            <person name="Lalanne C."/>
            <person name="Gautier V."/>
            <person name="Ament-Velasquez S.L."/>
            <person name="Kruys A."/>
            <person name="Hutchinson M.I."/>
            <person name="Powell A.J."/>
            <person name="Barry K."/>
            <person name="Miller A.N."/>
            <person name="Grigoriev I.V."/>
            <person name="Debuchy R."/>
            <person name="Gladieux P."/>
            <person name="Thoren M.H."/>
            <person name="Johannesson H."/>
        </authorList>
    </citation>
    <scope>NUCLEOTIDE SEQUENCE</scope>
    <source>
        <strain evidence="7">CBS 606.72</strain>
    </source>
</reference>
<proteinExistence type="inferred from homology"/>
<dbReference type="PANTHER" id="PTHR12668:SF15">
    <property type="entry name" value="UPF0136 DOMAIN PROTEIN (AFU_ORTHOLOGUE AFUA_1G03720)"/>
    <property type="match status" value="1"/>
</dbReference>
<evidence type="ECO:0000256" key="4">
    <source>
        <dbReference type="ARBA" id="ARBA00022989"/>
    </source>
</evidence>
<dbReference type="InterPro" id="IPR005349">
    <property type="entry name" value="TMEM14"/>
</dbReference>
<keyword evidence="5 6" id="KW-0472">Membrane</keyword>
<feature type="transmembrane region" description="Helical" evidence="6">
    <location>
        <begin position="21"/>
        <end position="42"/>
    </location>
</feature>
<dbReference type="GO" id="GO:0016020">
    <property type="term" value="C:membrane"/>
    <property type="evidence" value="ECO:0007669"/>
    <property type="project" value="UniProtKB-SubCell"/>
</dbReference>
<evidence type="ECO:0000256" key="3">
    <source>
        <dbReference type="ARBA" id="ARBA00022692"/>
    </source>
</evidence>
<evidence type="ECO:0000313" key="7">
    <source>
        <dbReference type="EMBL" id="KAK0632142.1"/>
    </source>
</evidence>
<evidence type="ECO:0000313" key="8">
    <source>
        <dbReference type="Proteomes" id="UP001175000"/>
    </source>
</evidence>
<dbReference type="InterPro" id="IPR044890">
    <property type="entry name" value="TMEM14_sf"/>
</dbReference>
<gene>
    <name evidence="7" type="ORF">B0T14DRAFT_559859</name>
</gene>
<dbReference type="Gene3D" id="1.10.10.1740">
    <property type="entry name" value="Transmembrane protein 14-like"/>
    <property type="match status" value="1"/>
</dbReference>
<sequence>MVRRLKPVATGAQREANIAQGLELPAFVLAALTASGGIIGFARTGSKPSIIAGVSVGTLYGLGGLQIQNAGPYGVELALLASVVLAGSSIPRAIRGRKPIPTALSLLATYGLYTFGSALRA</sequence>